<comment type="caution">
    <text evidence="1">The sequence shown here is derived from an EMBL/GenBank/DDBJ whole genome shotgun (WGS) entry which is preliminary data.</text>
</comment>
<dbReference type="GO" id="GO:0009159">
    <property type="term" value="P:deoxyribonucleoside monophosphate catabolic process"/>
    <property type="evidence" value="ECO:0007669"/>
    <property type="project" value="TreeGrafter"/>
</dbReference>
<evidence type="ECO:0000313" key="1">
    <source>
        <dbReference type="EMBL" id="MDX5929552.1"/>
    </source>
</evidence>
<proteinExistence type="predicted"/>
<dbReference type="Gene3D" id="3.40.50.450">
    <property type="match status" value="1"/>
</dbReference>
<name>A0AAW9DLU5_ACIAO</name>
<dbReference type="EMBL" id="JAWXYB010000008">
    <property type="protein sequence ID" value="MDX5929552.1"/>
    <property type="molecule type" value="Genomic_DNA"/>
</dbReference>
<dbReference type="Proteomes" id="UP001279553">
    <property type="component" value="Unassembled WGS sequence"/>
</dbReference>
<sequence length="190" mass="20514">MIKAYLAGPDVFMPNAVEHARCKIEICAKYGITGLAPLNQDAEPASGQGADIKWTDIFHKDIEMMEASDIIIANLTPFRGASADAGTLVEIGWFLGRDKPIFGYSNSARLFDQRSQDQTSVIPDPMCGIAVEGFDLPDNLMIAGAVLEGGGVMITLPELGQDEPFDALSVFERCVSLAADKLASRKDRAY</sequence>
<dbReference type="InterPro" id="IPR007710">
    <property type="entry name" value="Nucleoside_deoxyribTrfase"/>
</dbReference>
<dbReference type="SUPFAM" id="SSF52309">
    <property type="entry name" value="N-(deoxy)ribosyltransferase-like"/>
    <property type="match status" value="1"/>
</dbReference>
<keyword evidence="2" id="KW-1185">Reference proteome</keyword>
<accession>A0AAW9DLU5</accession>
<dbReference type="AlphaFoldDB" id="A0AAW9DLU5"/>
<dbReference type="GO" id="GO:0070694">
    <property type="term" value="F:5-hydroxymethyl-dUMP N-hydrolase activity"/>
    <property type="evidence" value="ECO:0007669"/>
    <property type="project" value="TreeGrafter"/>
</dbReference>
<dbReference type="PANTHER" id="PTHR15364:SF0">
    <property type="entry name" value="2'-DEOXYNUCLEOSIDE 5'-PHOSPHATE N-HYDROLASE 1"/>
    <property type="match status" value="1"/>
</dbReference>
<dbReference type="InterPro" id="IPR051239">
    <property type="entry name" value="2'-dNMP_N-hydrolase"/>
</dbReference>
<dbReference type="Pfam" id="PF05014">
    <property type="entry name" value="Nuc_deoxyrib_tr"/>
    <property type="match status" value="1"/>
</dbReference>
<evidence type="ECO:0000313" key="2">
    <source>
        <dbReference type="Proteomes" id="UP001279553"/>
    </source>
</evidence>
<reference evidence="1 2" key="1">
    <citation type="submission" date="2023-11" db="EMBL/GenBank/DDBJ databases">
        <title>MicrobeMod: A computational toolkit for identifying prokaryotic methylation and restriction-modification with nanopore sequencing.</title>
        <authorList>
            <person name="Crits-Christoph A."/>
            <person name="Kang S.C."/>
            <person name="Lee H."/>
            <person name="Ostrov N."/>
        </authorList>
    </citation>
    <scope>NUCLEOTIDE SEQUENCE [LARGE SCALE GENOMIC DNA]</scope>
    <source>
        <strain evidence="1 2">DSMZ 700</strain>
    </source>
</reference>
<protein>
    <submittedName>
        <fullName evidence="1">Nucleoside 2-deoxyribosyltransferase</fullName>
    </submittedName>
</protein>
<organism evidence="1 2">
    <name type="scientific">Acidiphilium acidophilum</name>
    <name type="common">Thiobacillus acidophilus</name>
    <dbReference type="NCBI Taxonomy" id="76588"/>
    <lineage>
        <taxon>Bacteria</taxon>
        <taxon>Pseudomonadati</taxon>
        <taxon>Pseudomonadota</taxon>
        <taxon>Alphaproteobacteria</taxon>
        <taxon>Acetobacterales</taxon>
        <taxon>Acidocellaceae</taxon>
        <taxon>Acidiphilium</taxon>
    </lineage>
</organism>
<gene>
    <name evidence="1" type="ORF">SIL87_02065</name>
</gene>
<dbReference type="PANTHER" id="PTHR15364">
    <property type="entry name" value="2'-DEOXYNUCLEOSIDE 5'-PHOSPHATE N-HYDROLASE 1"/>
    <property type="match status" value="1"/>
</dbReference>
<dbReference type="RefSeq" id="WP_319612612.1">
    <property type="nucleotide sequence ID" value="NZ_JAWXYB010000008.1"/>
</dbReference>